<reference evidence="11" key="1">
    <citation type="submission" date="2024-04" db="EMBL/GenBank/DDBJ databases">
        <authorList>
            <person name="Manzano-Marin A."/>
            <person name="Manzano-Marin A."/>
            <person name="Alejandro Manzano Marin A."/>
        </authorList>
    </citation>
    <scope>NUCLEOTIDE SEQUENCE [LARGE SCALE GENOMIC DNA]</scope>
    <source>
        <strain evidence="11">TABTEA</strain>
    </source>
</reference>
<dbReference type="InterPro" id="IPR000064">
    <property type="entry name" value="NLP_P60_dom"/>
</dbReference>
<dbReference type="Proteomes" id="UP001497533">
    <property type="component" value="Chromosome"/>
</dbReference>
<evidence type="ECO:0000256" key="3">
    <source>
        <dbReference type="ARBA" id="ARBA00022670"/>
    </source>
</evidence>
<comment type="similarity">
    <text evidence="2">Belongs to the peptidase C40 family.</text>
</comment>
<dbReference type="EC" id="3.4.17.13" evidence="11"/>
<dbReference type="PANTHER" id="PTHR47360:SF3">
    <property type="entry name" value="MUREIN DD-ENDOPEPTIDASE MEPS_MUREIN LD-CARBOXYPEPTIDASE"/>
    <property type="match status" value="1"/>
</dbReference>
<evidence type="ECO:0000256" key="1">
    <source>
        <dbReference type="ARBA" id="ARBA00004635"/>
    </source>
</evidence>
<keyword evidence="8" id="KW-0564">Palmitate</keyword>
<dbReference type="RefSeq" id="WP_341765153.1">
    <property type="nucleotide sequence ID" value="NZ_OZ034688.1"/>
</dbReference>
<dbReference type="EC" id="3.4.-.-" evidence="11"/>
<comment type="subcellular location">
    <subcellularLocation>
        <location evidence="1">Membrane</location>
        <topology evidence="1">Lipid-anchor</topology>
    </subcellularLocation>
</comment>
<dbReference type="PANTHER" id="PTHR47360">
    <property type="entry name" value="MUREIN DD-ENDOPEPTIDASE MEPS/MUREIN LD-CARBOXYPEPTIDASE"/>
    <property type="match status" value="1"/>
</dbReference>
<evidence type="ECO:0000256" key="2">
    <source>
        <dbReference type="ARBA" id="ARBA00007074"/>
    </source>
</evidence>
<evidence type="ECO:0000313" key="12">
    <source>
        <dbReference type="Proteomes" id="UP001497533"/>
    </source>
</evidence>
<dbReference type="GO" id="GO:0106415">
    <property type="term" value="F:muramoyltetrapeptide carboxypeptidase activity"/>
    <property type="evidence" value="ECO:0007669"/>
    <property type="project" value="UniProtKB-EC"/>
</dbReference>
<evidence type="ECO:0000256" key="7">
    <source>
        <dbReference type="ARBA" id="ARBA00023136"/>
    </source>
</evidence>
<dbReference type="PROSITE" id="PS51257">
    <property type="entry name" value="PROKAR_LIPOPROTEIN"/>
    <property type="match status" value="1"/>
</dbReference>
<evidence type="ECO:0000256" key="9">
    <source>
        <dbReference type="ARBA" id="ARBA00023288"/>
    </source>
</evidence>
<evidence type="ECO:0000256" key="8">
    <source>
        <dbReference type="ARBA" id="ARBA00023139"/>
    </source>
</evidence>
<name>A0ABM9NNQ6_9GAMM</name>
<keyword evidence="3" id="KW-0645">Protease</keyword>
<dbReference type="Gene3D" id="3.90.1720.10">
    <property type="entry name" value="endopeptidase domain like (from Nostoc punctiforme)"/>
    <property type="match status" value="1"/>
</dbReference>
<dbReference type="SUPFAM" id="SSF54001">
    <property type="entry name" value="Cysteine proteinases"/>
    <property type="match status" value="1"/>
</dbReference>
<evidence type="ECO:0000256" key="6">
    <source>
        <dbReference type="ARBA" id="ARBA00022807"/>
    </source>
</evidence>
<keyword evidence="5 11" id="KW-0378">Hydrolase</keyword>
<dbReference type="Pfam" id="PF00877">
    <property type="entry name" value="NLPC_P60"/>
    <property type="match status" value="1"/>
</dbReference>
<organism evidence="11 12">
    <name type="scientific">Candidatus Providencia siddallii</name>
    <dbReference type="NCBI Taxonomy" id="1715285"/>
    <lineage>
        <taxon>Bacteria</taxon>
        <taxon>Pseudomonadati</taxon>
        <taxon>Pseudomonadota</taxon>
        <taxon>Gammaproteobacteria</taxon>
        <taxon>Enterobacterales</taxon>
        <taxon>Morganellaceae</taxon>
        <taxon>Providencia</taxon>
    </lineage>
</organism>
<evidence type="ECO:0000313" key="11">
    <source>
        <dbReference type="EMBL" id="CAL1329098.1"/>
    </source>
</evidence>
<dbReference type="EMBL" id="OZ034688">
    <property type="protein sequence ID" value="CAL1329098.1"/>
    <property type="molecule type" value="Genomic_DNA"/>
</dbReference>
<dbReference type="InterPro" id="IPR052062">
    <property type="entry name" value="Murein_DD/LD_carboxypeptidase"/>
</dbReference>
<evidence type="ECO:0000256" key="5">
    <source>
        <dbReference type="ARBA" id="ARBA00022801"/>
    </source>
</evidence>
<feature type="domain" description="NlpC/P60" evidence="10">
    <location>
        <begin position="71"/>
        <end position="192"/>
    </location>
</feature>
<dbReference type="InterPro" id="IPR038765">
    <property type="entry name" value="Papain-like_cys_pep_sf"/>
</dbReference>
<sequence>MLINKKNKNFCLNIIILIIIALTLISCSNLKDLKKLKNTENFSKNYINNNIYNNSITQISQDDFEQLIQLINAKSKIMKQYNNWKNVIYKLGGTTKKGIDCSSFVQQTFFEQFGIQLPRTTSEQEFSGKSVKRKSLKIGDIVLFKINNTLKHVGIYIGDEKFIHASTSNGVIISKITNSYWNKKYYTGRRIINNI</sequence>
<keyword evidence="9" id="KW-0449">Lipoprotein</keyword>
<dbReference type="NCBIfam" id="NF008096">
    <property type="entry name" value="PRK10838.1"/>
    <property type="match status" value="1"/>
</dbReference>
<keyword evidence="6" id="KW-0788">Thiol protease</keyword>
<protein>
    <submittedName>
        <fullName evidence="11">Murein DD-endopeptidase MepS/Murein LD-carboxypeptidase</fullName>
        <ecNumber evidence="11">3.4.-.-</ecNumber>
        <ecNumber evidence="11">3.4.17.13</ecNumber>
    </submittedName>
</protein>
<evidence type="ECO:0000259" key="10">
    <source>
        <dbReference type="PROSITE" id="PS51935"/>
    </source>
</evidence>
<keyword evidence="11" id="KW-0121">Carboxypeptidase</keyword>
<evidence type="ECO:0000256" key="4">
    <source>
        <dbReference type="ARBA" id="ARBA00022729"/>
    </source>
</evidence>
<keyword evidence="4" id="KW-0732">Signal</keyword>
<accession>A0ABM9NNQ6</accession>
<gene>
    <name evidence="11" type="primary">mepS</name>
    <name evidence="11" type="ORF">PRHACTZTBTEA_167</name>
</gene>
<proteinExistence type="inferred from homology"/>
<keyword evidence="7" id="KW-0472">Membrane</keyword>
<dbReference type="PROSITE" id="PS51935">
    <property type="entry name" value="NLPC_P60"/>
    <property type="match status" value="1"/>
</dbReference>
<keyword evidence="12" id="KW-1185">Reference proteome</keyword>